<evidence type="ECO:0000256" key="1">
    <source>
        <dbReference type="SAM" id="MobiDB-lite"/>
    </source>
</evidence>
<gene>
    <name evidence="3" type="ORF">C7M84_006941</name>
</gene>
<proteinExistence type="predicted"/>
<sequence>MCLQRECHSQPEREARVSLLRRPPSLTSLPPFLRRMNSFMLFAGVALALLATQTSSLFLHRSGDSALSYPRPIPSTESVAGRDEEPSYHAPAPAPAPAYHRRRRDADEEKVAEMFAMVAKMDTHGCGMRLVCQLYQKSPQSLTLREKAIRLLIGEKPEPVAPKESRQPRALYQSAAVFGVRKENCLEIYHMCPLTNEEVMQYLNTLDLELK</sequence>
<accession>A0A423TDN7</accession>
<keyword evidence="2" id="KW-0472">Membrane</keyword>
<keyword evidence="2" id="KW-0812">Transmembrane</keyword>
<dbReference type="EMBL" id="QCYY01001878">
    <property type="protein sequence ID" value="ROT74555.1"/>
    <property type="molecule type" value="Genomic_DNA"/>
</dbReference>
<evidence type="ECO:0000256" key="2">
    <source>
        <dbReference type="SAM" id="Phobius"/>
    </source>
</evidence>
<dbReference type="Proteomes" id="UP000283509">
    <property type="component" value="Unassembled WGS sequence"/>
</dbReference>
<protein>
    <submittedName>
        <fullName evidence="3">Uncharacterized protein</fullName>
    </submittedName>
</protein>
<dbReference type="Pfam" id="PF07841">
    <property type="entry name" value="DM4_12"/>
    <property type="match status" value="1"/>
</dbReference>
<keyword evidence="4" id="KW-1185">Reference proteome</keyword>
<organism evidence="3 4">
    <name type="scientific">Penaeus vannamei</name>
    <name type="common">Whiteleg shrimp</name>
    <name type="synonym">Litopenaeus vannamei</name>
    <dbReference type="NCBI Taxonomy" id="6689"/>
    <lineage>
        <taxon>Eukaryota</taxon>
        <taxon>Metazoa</taxon>
        <taxon>Ecdysozoa</taxon>
        <taxon>Arthropoda</taxon>
        <taxon>Crustacea</taxon>
        <taxon>Multicrustacea</taxon>
        <taxon>Malacostraca</taxon>
        <taxon>Eumalacostraca</taxon>
        <taxon>Eucarida</taxon>
        <taxon>Decapoda</taxon>
        <taxon>Dendrobranchiata</taxon>
        <taxon>Penaeoidea</taxon>
        <taxon>Penaeidae</taxon>
        <taxon>Penaeus</taxon>
    </lineage>
</organism>
<keyword evidence="2" id="KW-1133">Transmembrane helix</keyword>
<feature type="region of interest" description="Disordered" evidence="1">
    <location>
        <begin position="63"/>
        <end position="105"/>
    </location>
</feature>
<reference evidence="3 4" key="1">
    <citation type="submission" date="2018-04" db="EMBL/GenBank/DDBJ databases">
        <authorList>
            <person name="Zhang X."/>
            <person name="Yuan J."/>
            <person name="Li F."/>
            <person name="Xiang J."/>
        </authorList>
    </citation>
    <scope>NUCLEOTIDE SEQUENCE [LARGE SCALE GENOMIC DNA]</scope>
    <source>
        <tissue evidence="3">Muscle</tissue>
    </source>
</reference>
<evidence type="ECO:0000313" key="4">
    <source>
        <dbReference type="Proteomes" id="UP000283509"/>
    </source>
</evidence>
<dbReference type="AlphaFoldDB" id="A0A423TDN7"/>
<feature type="transmembrane region" description="Helical" evidence="2">
    <location>
        <begin position="39"/>
        <end position="59"/>
    </location>
</feature>
<dbReference type="InterPro" id="IPR006631">
    <property type="entry name" value="DM4_12"/>
</dbReference>
<name>A0A423TDN7_PENVA</name>
<comment type="caution">
    <text evidence="3">The sequence shown here is derived from an EMBL/GenBank/DDBJ whole genome shotgun (WGS) entry which is preliminary data.</text>
</comment>
<evidence type="ECO:0000313" key="3">
    <source>
        <dbReference type="EMBL" id="ROT74555.1"/>
    </source>
</evidence>
<dbReference type="OrthoDB" id="6371712at2759"/>
<reference evidence="3 4" key="2">
    <citation type="submission" date="2019-01" db="EMBL/GenBank/DDBJ databases">
        <title>The decoding of complex shrimp genome reveals the adaptation for benthos swimmer, frequently molting mechanism and breeding impact on genome.</title>
        <authorList>
            <person name="Sun Y."/>
            <person name="Gao Y."/>
            <person name="Yu Y."/>
        </authorList>
    </citation>
    <scope>NUCLEOTIDE SEQUENCE [LARGE SCALE GENOMIC DNA]</scope>
    <source>
        <tissue evidence="3">Muscle</tissue>
    </source>
</reference>